<evidence type="ECO:0000313" key="3">
    <source>
        <dbReference type="Proteomes" id="UP000693970"/>
    </source>
</evidence>
<accession>A0A9K3LZJ4</accession>
<dbReference type="AlphaFoldDB" id="A0A9K3LZJ4"/>
<protein>
    <recommendedName>
        <fullName evidence="4">Leishmanolysin-like peptidase</fullName>
    </recommendedName>
</protein>
<evidence type="ECO:0000256" key="1">
    <source>
        <dbReference type="SAM" id="Phobius"/>
    </source>
</evidence>
<dbReference type="EMBL" id="JAGRRH010000004">
    <property type="protein sequence ID" value="KAG7370908.1"/>
    <property type="molecule type" value="Genomic_DNA"/>
</dbReference>
<comment type="caution">
    <text evidence="2">The sequence shown here is derived from an EMBL/GenBank/DDBJ whole genome shotgun (WGS) entry which is preliminary data.</text>
</comment>
<evidence type="ECO:0008006" key="4">
    <source>
        <dbReference type="Google" id="ProtNLM"/>
    </source>
</evidence>
<evidence type="ECO:0000313" key="2">
    <source>
        <dbReference type="EMBL" id="KAG7370908.1"/>
    </source>
</evidence>
<reference evidence="2" key="1">
    <citation type="journal article" date="2021" name="Sci. Rep.">
        <title>Diploid genomic architecture of Nitzschia inconspicua, an elite biomass production diatom.</title>
        <authorList>
            <person name="Oliver A."/>
            <person name="Podell S."/>
            <person name="Pinowska A."/>
            <person name="Traller J.C."/>
            <person name="Smith S.R."/>
            <person name="McClure R."/>
            <person name="Beliaev A."/>
            <person name="Bohutskyi P."/>
            <person name="Hill E.A."/>
            <person name="Rabines A."/>
            <person name="Zheng H."/>
            <person name="Allen L.Z."/>
            <person name="Kuo A."/>
            <person name="Grigoriev I.V."/>
            <person name="Allen A.E."/>
            <person name="Hazlebeck D."/>
            <person name="Allen E.E."/>
        </authorList>
    </citation>
    <scope>NUCLEOTIDE SEQUENCE</scope>
    <source>
        <strain evidence="2">Hildebrandi</strain>
    </source>
</reference>
<keyword evidence="1" id="KW-0812">Transmembrane</keyword>
<keyword evidence="1" id="KW-0472">Membrane</keyword>
<dbReference type="OrthoDB" id="48352at2759"/>
<reference evidence="2" key="2">
    <citation type="submission" date="2021-04" db="EMBL/GenBank/DDBJ databases">
        <authorList>
            <person name="Podell S."/>
        </authorList>
    </citation>
    <scope>NUCLEOTIDE SEQUENCE</scope>
    <source>
        <strain evidence="2">Hildebrandi</strain>
    </source>
</reference>
<sequence>MTGTKNKEAIMYLLDLILLWFIFLLRVLGWTVAVGDVETAVPSLSLVEPVEATDFATFDLDLPRLSNDNECMEEREEVQEGVEGHGTNDIRDEGCIHPSFSNITSTFQDCNWKKKLCGPNAYDIRIVYKSIQHQKRVPLELERSVAMAVDFWSRSIRNRPNPHPQRTRISKKLKRECGTIFPNELMGNQTMIQLNFDLMLYIKLEKLPVATLGEAGVLLEDPNDRLPRIASIALSADLLSPLKDQHDGTSCFPSLNQCDWANVIAHEIGHALGFGKRLVLQSNLIDRHRKKYHFCGGNATKEWRRFSGCRKSFPPIDESGSHWPERDCIRLELMTPLLDFISTDGNGRSNGRLPISRLSLAAMNDIGYEVNYDCAETNEQMITTRQCKCQREQYDSLVCHPYRAAVIKRRYQLWLFRRNILRVGKQLLVAGFRGLRKGYLLKPWWWRRKYRRFRNNFEQFKRAFSMPIIRLFEAVNQGIPKMARNAYPRNFQRQSLEVLRHNACRKHQN</sequence>
<dbReference type="Proteomes" id="UP000693970">
    <property type="component" value="Unassembled WGS sequence"/>
</dbReference>
<gene>
    <name evidence="2" type="ORF">IV203_019478</name>
</gene>
<keyword evidence="1" id="KW-1133">Transmembrane helix</keyword>
<organism evidence="2 3">
    <name type="scientific">Nitzschia inconspicua</name>
    <dbReference type="NCBI Taxonomy" id="303405"/>
    <lineage>
        <taxon>Eukaryota</taxon>
        <taxon>Sar</taxon>
        <taxon>Stramenopiles</taxon>
        <taxon>Ochrophyta</taxon>
        <taxon>Bacillariophyta</taxon>
        <taxon>Bacillariophyceae</taxon>
        <taxon>Bacillariophycidae</taxon>
        <taxon>Bacillariales</taxon>
        <taxon>Bacillariaceae</taxon>
        <taxon>Nitzschia</taxon>
    </lineage>
</organism>
<proteinExistence type="predicted"/>
<keyword evidence="3" id="KW-1185">Reference proteome</keyword>
<name>A0A9K3LZJ4_9STRA</name>
<feature type="transmembrane region" description="Helical" evidence="1">
    <location>
        <begin position="12"/>
        <end position="33"/>
    </location>
</feature>